<proteinExistence type="predicted"/>
<dbReference type="NCBIfam" id="NF047352">
    <property type="entry name" value="P_loop_sacsin"/>
    <property type="match status" value="1"/>
</dbReference>
<gene>
    <name evidence="2" type="ORF">C8034_v005273</name>
</gene>
<reference evidence="2 3" key="1">
    <citation type="submission" date="2018-11" db="EMBL/GenBank/DDBJ databases">
        <title>Genome sequence and assembly of Colletotrichum sidae.</title>
        <authorList>
            <person name="Gan P."/>
            <person name="Shirasu K."/>
        </authorList>
    </citation>
    <scope>NUCLEOTIDE SEQUENCE [LARGE SCALE GENOMIC DNA]</scope>
    <source>
        <strain evidence="2 3">CBS 518.97</strain>
    </source>
</reference>
<evidence type="ECO:0000313" key="2">
    <source>
        <dbReference type="EMBL" id="TEA13030.1"/>
    </source>
</evidence>
<dbReference type="SUPFAM" id="SSF55874">
    <property type="entry name" value="ATPase domain of HSP90 chaperone/DNA topoisomerase II/histidine kinase"/>
    <property type="match status" value="1"/>
</dbReference>
<organism evidence="2 3">
    <name type="scientific">Colletotrichum sidae</name>
    <dbReference type="NCBI Taxonomy" id="1347389"/>
    <lineage>
        <taxon>Eukaryota</taxon>
        <taxon>Fungi</taxon>
        <taxon>Dikarya</taxon>
        <taxon>Ascomycota</taxon>
        <taxon>Pezizomycotina</taxon>
        <taxon>Sordariomycetes</taxon>
        <taxon>Hypocreomycetidae</taxon>
        <taxon>Glomerellales</taxon>
        <taxon>Glomerellaceae</taxon>
        <taxon>Colletotrichum</taxon>
        <taxon>Colletotrichum orbiculare species complex</taxon>
    </lineage>
</organism>
<keyword evidence="3" id="KW-1185">Reference proteome</keyword>
<dbReference type="Proteomes" id="UP000295604">
    <property type="component" value="Unassembled WGS sequence"/>
</dbReference>
<dbReference type="InterPro" id="IPR052957">
    <property type="entry name" value="Auxin_embryo_med"/>
</dbReference>
<comment type="caution">
    <text evidence="2">The sequence shown here is derived from an EMBL/GenBank/DDBJ whole genome shotgun (WGS) entry which is preliminary data.</text>
</comment>
<dbReference type="Gene3D" id="3.30.565.10">
    <property type="entry name" value="Histidine kinase-like ATPase, C-terminal domain"/>
    <property type="match status" value="1"/>
</dbReference>
<dbReference type="InterPro" id="IPR036890">
    <property type="entry name" value="HATPase_C_sf"/>
</dbReference>
<dbReference type="PANTHER" id="PTHR32387">
    <property type="entry name" value="WU:FJ29H11"/>
    <property type="match status" value="1"/>
</dbReference>
<dbReference type="EMBL" id="QAPF01000220">
    <property type="protein sequence ID" value="TEA13030.1"/>
    <property type="molecule type" value="Genomic_DNA"/>
</dbReference>
<name>A0A4R8T6P6_9PEZI</name>
<evidence type="ECO:0008006" key="4">
    <source>
        <dbReference type="Google" id="ProtNLM"/>
    </source>
</evidence>
<sequence>MPVTGEPGPTGLATSPDQEGAPHSAQEAKHQLETFFQKRRDWIERLKDDEHGLAMARSFENSVGLLATDLYSDVVHFLMELLQNADDLDYKSLSGTPPSFEMKLYRRSEDTLMFETGCNESGFTLRDIRGLCNVGESKKTKAKDASSGYIGEKGVGFKSVFGVANKVHISSGDWSNLLQMRATFISVLGKNSSADRGRKLPQLRVYQATELQSVRMVGSVCDEPQPIAIEIKKKNNTVEICVLRDPFKDYERHVDDELENLFIQLCAITDPSRSKLVRHFLKESPAEFRTLLEEFGIKCSWIDEIGIVPAEVTDGGLSTASTSSIVPPVSSPALMENTDTLCTARLATDEHADITAVAVDHSPGTSSIVFDRPKETAALVDSDFFKKIGFQGEALVNESLKENIPDWDGNRHWTSHLRAEHGLSDFLDDESTTADFTYTDEAGYMGRWLEGNLEGGPAEAKACVGKITYHIEVKGTIHGKYERFHLSQGQMNMASKWTLRDGKTPTDVFLVVRVYNLANPRAAQTSSEKAKYVIYVDPWNMIFKGRLKMRASSDDGYVISASDYALDHRGY</sequence>
<accession>A0A4R8T6P6</accession>
<evidence type="ECO:0000256" key="1">
    <source>
        <dbReference type="SAM" id="MobiDB-lite"/>
    </source>
</evidence>
<dbReference type="AlphaFoldDB" id="A0A4R8T6P6"/>
<feature type="region of interest" description="Disordered" evidence="1">
    <location>
        <begin position="1"/>
        <end position="27"/>
    </location>
</feature>
<dbReference type="PANTHER" id="PTHR32387:SF0">
    <property type="entry name" value="PROTEIN NO VEIN"/>
    <property type="match status" value="1"/>
</dbReference>
<evidence type="ECO:0000313" key="3">
    <source>
        <dbReference type="Proteomes" id="UP000295604"/>
    </source>
</evidence>
<protein>
    <recommendedName>
        <fullName evidence="4">Protein NO VEIN C-terminal domain-containing protein</fullName>
    </recommendedName>
</protein>